<evidence type="ECO:0000256" key="1">
    <source>
        <dbReference type="SAM" id="MobiDB-lite"/>
    </source>
</evidence>
<organism evidence="3 4">
    <name type="scientific">Colletotrichum phormii</name>
    <dbReference type="NCBI Taxonomy" id="359342"/>
    <lineage>
        <taxon>Eukaryota</taxon>
        <taxon>Fungi</taxon>
        <taxon>Dikarya</taxon>
        <taxon>Ascomycota</taxon>
        <taxon>Pezizomycotina</taxon>
        <taxon>Sordariomycetes</taxon>
        <taxon>Hypocreomycetidae</taxon>
        <taxon>Glomerellales</taxon>
        <taxon>Glomerellaceae</taxon>
        <taxon>Colletotrichum</taxon>
        <taxon>Colletotrichum acutatum species complex</taxon>
    </lineage>
</organism>
<accession>A0AAI9ZIV9</accession>
<gene>
    <name evidence="3" type="ORF">BDP81DRAFT_498961</name>
</gene>
<dbReference type="GeneID" id="85480334"/>
<dbReference type="Proteomes" id="UP001243989">
    <property type="component" value="Unassembled WGS sequence"/>
</dbReference>
<name>A0AAI9ZIV9_9PEZI</name>
<dbReference type="AlphaFoldDB" id="A0AAI9ZIV9"/>
<comment type="caution">
    <text evidence="3">The sequence shown here is derived from an EMBL/GenBank/DDBJ whole genome shotgun (WGS) entry which is preliminary data.</text>
</comment>
<feature type="region of interest" description="Disordered" evidence="1">
    <location>
        <begin position="1036"/>
        <end position="1083"/>
    </location>
</feature>
<sequence>MPLFRRSRWRDPEHSCGRGIINSLLTRKKAWYAEGPALKKYQDDVEAIVHDVFRSIGLDRAEVYFRLYMIGSATRSSEPTIMVCCMNSAIRSRVKDELRGTLALQSFPEFQIHGLPHPLEQRTPAQTLARTSFPSISSESSDKALLDDNDVYSQSTSLSVGRSLLRGHHAGELAFWATGGVFLLINGNHYQLTSEHECDFLSMRRNITSQLDLDTDALSVNGSNDEDYGHLSDEETLRANFDVLSQGSITPTSGFSRSSISLAQSADSSWDEEILDRELVLSHIDRIACPVTINTLLNPDGLKIPIHNNHKSQYHNTLDGPPYQPSPSRIGSIAFRASEGSRPELDYVLISTPAPTVSDLSNRVTVPHEDGYRCIYIRDVASTGLETQEVYLIGNADTVRRGFLVPGFTLFQNPDFSSVQRLQVVQLDEGEFTMGDSGTAVIDQQSGSFYGHVIRGCPGSRTGYIVPAIKTFHDLSSMERSPKLRFEDTCLEICHGEDDDRPEAPAHGTKVWTTMKDASTQTTWRLPPTPPESQVGDVPVEVAQSPSDLIMLMEELDGADDGDVWASFFDPHEERSLHKISFLRDFCRGATIESLNRMSCPRLNIWLDQEDYGKQARYPHSKLLSAGDLLRVLKLKTMNDASYLDRWAALVLAATSYRKERLALSDGIYRHLTSRAYLNFSTDHSSSTSFCLELHLPYWVWRRDKEFRRASRDNGVLTPLRQSIKVFRPLSTHQAHPQEKDIWHLHQAHLSCIIVGEDEKSWKAYTFADTFFANEPSIRELTSDASESQGGLSAYPSIFGRRTDKRLWDPRRLFHREMNFRLQSITWEWENLACQFQIMFIRDTEIHTPSKAGDSTIDIDWPGRMCSVLTQSLSTLSATLETLEEKKKTYELHSFVSSNTSSPLHEKIRLDLKKTCDDLNDCQRSLYTLREILVLEQSRIQAKQSLRLALDQDNSVTLLSWVTIITQPLVLAASIFACGDLVLGLPITSPPLQFLALLLCANVVLLVIVFLAPRIATRRSVKWGASRPPVVDIELQRDSDEGDSHRQSPSSSPIVELPDFWRPHALAPPPALSGGFRRRSGRG</sequence>
<proteinExistence type="predicted"/>
<feature type="compositionally biased region" description="Basic and acidic residues" evidence="1">
    <location>
        <begin position="1036"/>
        <end position="1046"/>
    </location>
</feature>
<dbReference type="RefSeq" id="XP_060441409.1">
    <property type="nucleotide sequence ID" value="XM_060595472.1"/>
</dbReference>
<keyword evidence="2" id="KW-0472">Membrane</keyword>
<keyword evidence="4" id="KW-1185">Reference proteome</keyword>
<keyword evidence="2" id="KW-0812">Transmembrane</keyword>
<evidence type="ECO:0000256" key="2">
    <source>
        <dbReference type="SAM" id="Phobius"/>
    </source>
</evidence>
<protein>
    <submittedName>
        <fullName evidence="3">Uncharacterized protein</fullName>
    </submittedName>
</protein>
<feature type="transmembrane region" description="Helical" evidence="2">
    <location>
        <begin position="994"/>
        <end position="1012"/>
    </location>
</feature>
<evidence type="ECO:0000313" key="3">
    <source>
        <dbReference type="EMBL" id="KAK1625414.1"/>
    </source>
</evidence>
<keyword evidence="2" id="KW-1133">Transmembrane helix</keyword>
<reference evidence="3" key="1">
    <citation type="submission" date="2021-06" db="EMBL/GenBank/DDBJ databases">
        <title>Comparative genomics, transcriptomics and evolutionary studies reveal genomic signatures of adaptation to plant cell wall in hemibiotrophic fungi.</title>
        <authorList>
            <consortium name="DOE Joint Genome Institute"/>
            <person name="Baroncelli R."/>
            <person name="Diaz J.F."/>
            <person name="Benocci T."/>
            <person name="Peng M."/>
            <person name="Battaglia E."/>
            <person name="Haridas S."/>
            <person name="Andreopoulos W."/>
            <person name="Labutti K."/>
            <person name="Pangilinan J."/>
            <person name="Floch G.L."/>
            <person name="Makela M.R."/>
            <person name="Henrissat B."/>
            <person name="Grigoriev I.V."/>
            <person name="Crouch J.A."/>
            <person name="De Vries R.P."/>
            <person name="Sukno S.A."/>
            <person name="Thon M.R."/>
        </authorList>
    </citation>
    <scope>NUCLEOTIDE SEQUENCE</scope>
    <source>
        <strain evidence="3">CBS 102054</strain>
    </source>
</reference>
<dbReference type="EMBL" id="JAHMHQ010000020">
    <property type="protein sequence ID" value="KAK1625414.1"/>
    <property type="molecule type" value="Genomic_DNA"/>
</dbReference>
<evidence type="ECO:0000313" key="4">
    <source>
        <dbReference type="Proteomes" id="UP001243989"/>
    </source>
</evidence>